<dbReference type="FunFam" id="3.40.50.720:FF:000084">
    <property type="entry name" value="Short-chain dehydrogenase reductase"/>
    <property type="match status" value="1"/>
</dbReference>
<dbReference type="Proteomes" id="UP000005306">
    <property type="component" value="Unassembled WGS sequence"/>
</dbReference>
<evidence type="ECO:0000313" key="4">
    <source>
        <dbReference type="Proteomes" id="UP000005306"/>
    </source>
</evidence>
<organism evidence="3 4">
    <name type="scientific">Pelagibacter ubique (strain HTCC1002)</name>
    <dbReference type="NCBI Taxonomy" id="314261"/>
    <lineage>
        <taxon>Bacteria</taxon>
        <taxon>Pseudomonadati</taxon>
        <taxon>Pseudomonadota</taxon>
        <taxon>Alphaproteobacteria</taxon>
        <taxon>Candidatus Pelagibacterales</taxon>
        <taxon>Candidatus Pelagibacteraceae</taxon>
        <taxon>Candidatus Pelagibacter</taxon>
    </lineage>
</organism>
<protein>
    <submittedName>
        <fullName evidence="3">FabG-like protein</fullName>
    </submittedName>
</protein>
<dbReference type="PANTHER" id="PTHR42879:SF2">
    <property type="entry name" value="3-OXOACYL-[ACYL-CARRIER-PROTEIN] REDUCTASE FABG"/>
    <property type="match status" value="1"/>
</dbReference>
<dbReference type="SUPFAM" id="SSF51735">
    <property type="entry name" value="NAD(P)-binding Rossmann-fold domains"/>
    <property type="match status" value="1"/>
</dbReference>
<dbReference type="CDD" id="cd05233">
    <property type="entry name" value="SDR_c"/>
    <property type="match status" value="1"/>
</dbReference>
<dbReference type="Gene3D" id="3.40.50.720">
    <property type="entry name" value="NAD(P)-binding Rossmann-like Domain"/>
    <property type="match status" value="1"/>
</dbReference>
<dbReference type="GeneID" id="66295036"/>
<proteinExistence type="inferred from homology"/>
<dbReference type="AlphaFoldDB" id="Q1V1U2"/>
<comment type="caution">
    <text evidence="3">The sequence shown here is derived from an EMBL/GenBank/DDBJ whole genome shotgun (WGS) entry which is preliminary data.</text>
</comment>
<dbReference type="InterPro" id="IPR050259">
    <property type="entry name" value="SDR"/>
</dbReference>
<dbReference type="EMBL" id="AAPV01000001">
    <property type="protein sequence ID" value="EAS84786.1"/>
    <property type="molecule type" value="Genomic_DNA"/>
</dbReference>
<dbReference type="HOGENOM" id="CLU_010194_1_2_5"/>
<evidence type="ECO:0000256" key="2">
    <source>
        <dbReference type="RuleBase" id="RU000363"/>
    </source>
</evidence>
<comment type="similarity">
    <text evidence="1 2">Belongs to the short-chain dehydrogenases/reductases (SDR) family.</text>
</comment>
<sequence>MNIDLKRKTALVTGGATGLGKGIAIALANSNAKVVVTSRNKKDIEKISKHPSGNIFGYNLDITNSSELETLYKNIKKKYQKIDILINNVGHTLDIKDPFTNINNWKKVMDLNFFTAVNVNNMFINDMKKKNWGRIINITSIAGTEISGPSTFNASKAALTAYTRSVGRQLAIEKRNIVMTAVAPGIIATERGHWNKKTVKSLHAKKYLKNRTAIGRFGTVDELTGIIVFLCSEKASFFHGSILQPDGGQSRQYMAFNYL</sequence>
<dbReference type="Pfam" id="PF00106">
    <property type="entry name" value="adh_short"/>
    <property type="match status" value="1"/>
</dbReference>
<gene>
    <name evidence="3" type="ORF">PU1002_03676</name>
</gene>
<dbReference type="InterPro" id="IPR002347">
    <property type="entry name" value="SDR_fam"/>
</dbReference>
<accession>Q1V1U2</accession>
<dbReference type="PANTHER" id="PTHR42879">
    <property type="entry name" value="3-OXOACYL-(ACYL-CARRIER-PROTEIN) REDUCTASE"/>
    <property type="match status" value="1"/>
</dbReference>
<dbReference type="InterPro" id="IPR036291">
    <property type="entry name" value="NAD(P)-bd_dom_sf"/>
</dbReference>
<evidence type="ECO:0000256" key="1">
    <source>
        <dbReference type="ARBA" id="ARBA00006484"/>
    </source>
</evidence>
<dbReference type="RefSeq" id="WP_006997373.1">
    <property type="nucleotide sequence ID" value="NZ_CH724130.1"/>
</dbReference>
<dbReference type="PRINTS" id="PR00080">
    <property type="entry name" value="SDRFAMILY"/>
</dbReference>
<reference evidence="3 4" key="1">
    <citation type="submission" date="2006-04" db="EMBL/GenBank/DDBJ databases">
        <authorList>
            <person name="Giovannoni S.J."/>
            <person name="Cho J.-C."/>
            <person name="Ferriera S."/>
            <person name="Johnson J."/>
            <person name="Kravitz S."/>
            <person name="Halpern A."/>
            <person name="Remington K."/>
            <person name="Beeson K."/>
            <person name="Tran B."/>
            <person name="Rogers Y.-H."/>
            <person name="Friedman R."/>
            <person name="Venter J.C."/>
        </authorList>
    </citation>
    <scope>NUCLEOTIDE SEQUENCE [LARGE SCALE GENOMIC DNA]</scope>
    <source>
        <strain evidence="3 4">HTCC1002</strain>
    </source>
</reference>
<evidence type="ECO:0000313" key="3">
    <source>
        <dbReference type="EMBL" id="EAS84786.1"/>
    </source>
</evidence>
<dbReference type="PRINTS" id="PR00081">
    <property type="entry name" value="GDHRDH"/>
</dbReference>
<name>Q1V1U2_PELU1</name>